<accession>A0A1X3D216</accession>
<protein>
    <submittedName>
        <fullName evidence="2">Uncharacterized protein</fullName>
    </submittedName>
</protein>
<organism evidence="2 3">
    <name type="scientific">Neisseria dumasiana</name>
    <dbReference type="NCBI Taxonomy" id="1931275"/>
    <lineage>
        <taxon>Bacteria</taxon>
        <taxon>Pseudomonadati</taxon>
        <taxon>Pseudomonadota</taxon>
        <taxon>Betaproteobacteria</taxon>
        <taxon>Neisseriales</taxon>
        <taxon>Neisseriaceae</taxon>
        <taxon>Neisseria</taxon>
    </lineage>
</organism>
<dbReference type="Proteomes" id="UP000193303">
    <property type="component" value="Unassembled WGS sequence"/>
</dbReference>
<proteinExistence type="predicted"/>
<dbReference type="EMBL" id="MTAB01000076">
    <property type="protein sequence ID" value="OSI13960.1"/>
    <property type="molecule type" value="Genomic_DNA"/>
</dbReference>
<comment type="caution">
    <text evidence="2">The sequence shown here is derived from an EMBL/GenBank/DDBJ whole genome shotgun (WGS) entry which is preliminary data.</text>
</comment>
<feature type="chain" id="PRO_5012145996" evidence="1">
    <location>
        <begin position="25"/>
        <end position="166"/>
    </location>
</feature>
<feature type="signal peptide" evidence="1">
    <location>
        <begin position="1"/>
        <end position="24"/>
    </location>
</feature>
<evidence type="ECO:0000313" key="3">
    <source>
        <dbReference type="Proteomes" id="UP000193303"/>
    </source>
</evidence>
<gene>
    <name evidence="2" type="ORF">BV912_12790</name>
</gene>
<evidence type="ECO:0000256" key="1">
    <source>
        <dbReference type="SAM" id="SignalP"/>
    </source>
</evidence>
<dbReference type="STRING" id="1931275.BV914_04580"/>
<dbReference type="OrthoDB" id="9898726at2"/>
<name>A0A1X3D216_9NEIS</name>
<sequence length="166" mass="19056">MEKYKIYKILLGLLLNLTLGSSYAQNTISNQFQIDGFNNIKINSKFNAKKLKKEFEHEQNVGCAIATDKLHKKVSYMIDENIVVVISTDDKNIYSSANVRVGDSLKTVYKKHSYKKGIRLENPYVGFSIVYMYPKKIGVKYNILNNKVESFEVGTKEYLELMESCS</sequence>
<evidence type="ECO:0000313" key="2">
    <source>
        <dbReference type="EMBL" id="OSI13960.1"/>
    </source>
</evidence>
<dbReference type="AlphaFoldDB" id="A0A1X3D216"/>
<reference evidence="3" key="1">
    <citation type="submission" date="2017-01" db="EMBL/GenBank/DDBJ databases">
        <authorList>
            <person name="Mah S.A."/>
            <person name="Swanson W.J."/>
            <person name="Moy G.W."/>
            <person name="Vacquier V.D."/>
        </authorList>
    </citation>
    <scope>NUCLEOTIDE SEQUENCE [LARGE SCALE GENOMIC DNA]</scope>
    <source>
        <strain evidence="3">124861</strain>
    </source>
</reference>
<dbReference type="RefSeq" id="WP_085360991.1">
    <property type="nucleotide sequence ID" value="NZ_MTAB01000076.1"/>
</dbReference>
<keyword evidence="1" id="KW-0732">Signal</keyword>